<name>A0A7W7CW81_9ACTN</name>
<reference evidence="2 3" key="1">
    <citation type="submission" date="2020-08" db="EMBL/GenBank/DDBJ databases">
        <title>Sequencing the genomes of 1000 actinobacteria strains.</title>
        <authorList>
            <person name="Klenk H.-P."/>
        </authorList>
    </citation>
    <scope>NUCLEOTIDE SEQUENCE [LARGE SCALE GENOMIC DNA]</scope>
    <source>
        <strain evidence="2 3">DSM 45518</strain>
    </source>
</reference>
<dbReference type="EMBL" id="JACHMF010000001">
    <property type="protein sequence ID" value="MBB4694146.1"/>
    <property type="molecule type" value="Genomic_DNA"/>
</dbReference>
<keyword evidence="1" id="KW-0812">Transmembrane</keyword>
<keyword evidence="3" id="KW-1185">Reference proteome</keyword>
<sequence>MPHDLDVLSTVDAEFTVTDTFVSRVRRGVRRRRAARAAAVAGLAATVIAVVVVALPQVRSPAPPPAAPTPVPAAPLLDGFRVGYVPPGLRAAGPGDDRGGPWLVTENEVHIGTMAPAPGVRMAPSYDDPAATVSMRRYVRDNGGNWLWITVLRPRQNTEPAGPSTVTRWLAGSQTAGAEISDSFPVPTGTAVLTTTRGTEVTTHDIVITTPDGVVVAVGGNAGLSERELRAVANGLTAG</sequence>
<comment type="caution">
    <text evidence="2">The sequence shown here is derived from an EMBL/GenBank/DDBJ whole genome shotgun (WGS) entry which is preliminary data.</text>
</comment>
<dbReference type="Proteomes" id="UP000542742">
    <property type="component" value="Unassembled WGS sequence"/>
</dbReference>
<organism evidence="2 3">
    <name type="scientific">Paractinoplanes abujensis</name>
    <dbReference type="NCBI Taxonomy" id="882441"/>
    <lineage>
        <taxon>Bacteria</taxon>
        <taxon>Bacillati</taxon>
        <taxon>Actinomycetota</taxon>
        <taxon>Actinomycetes</taxon>
        <taxon>Micromonosporales</taxon>
        <taxon>Micromonosporaceae</taxon>
        <taxon>Paractinoplanes</taxon>
    </lineage>
</organism>
<evidence type="ECO:0000313" key="2">
    <source>
        <dbReference type="EMBL" id="MBB4694146.1"/>
    </source>
</evidence>
<gene>
    <name evidence="2" type="ORF">BKA14_004294</name>
</gene>
<keyword evidence="1" id="KW-1133">Transmembrane helix</keyword>
<evidence type="ECO:0000256" key="1">
    <source>
        <dbReference type="SAM" id="Phobius"/>
    </source>
</evidence>
<keyword evidence="1" id="KW-0472">Membrane</keyword>
<evidence type="ECO:0000313" key="3">
    <source>
        <dbReference type="Proteomes" id="UP000542742"/>
    </source>
</evidence>
<dbReference type="AlphaFoldDB" id="A0A7W7CW81"/>
<feature type="transmembrane region" description="Helical" evidence="1">
    <location>
        <begin position="34"/>
        <end position="55"/>
    </location>
</feature>
<proteinExistence type="predicted"/>
<protein>
    <recommendedName>
        <fullName evidence="4">DUF4245 domain-containing protein</fullName>
    </recommendedName>
</protein>
<accession>A0A7W7CW81</accession>
<evidence type="ECO:0008006" key="4">
    <source>
        <dbReference type="Google" id="ProtNLM"/>
    </source>
</evidence>
<dbReference type="RefSeq" id="WP_184952675.1">
    <property type="nucleotide sequence ID" value="NZ_BOMC01000039.1"/>
</dbReference>